<name>A0A2R6NEE1_9APHY</name>
<organism evidence="2 3">
    <name type="scientific">Hermanssonia centrifuga</name>
    <dbReference type="NCBI Taxonomy" id="98765"/>
    <lineage>
        <taxon>Eukaryota</taxon>
        <taxon>Fungi</taxon>
        <taxon>Dikarya</taxon>
        <taxon>Basidiomycota</taxon>
        <taxon>Agaricomycotina</taxon>
        <taxon>Agaricomycetes</taxon>
        <taxon>Polyporales</taxon>
        <taxon>Meruliaceae</taxon>
        <taxon>Hermanssonia</taxon>
    </lineage>
</organism>
<evidence type="ECO:0000313" key="2">
    <source>
        <dbReference type="EMBL" id="PSR70744.1"/>
    </source>
</evidence>
<keyword evidence="3" id="KW-1185">Reference proteome</keyword>
<reference evidence="2 3" key="1">
    <citation type="submission" date="2018-02" db="EMBL/GenBank/DDBJ databases">
        <title>Genome sequence of the basidiomycete white-rot fungus Phlebia centrifuga.</title>
        <authorList>
            <person name="Granchi Z."/>
            <person name="Peng M."/>
            <person name="de Vries R.P."/>
            <person name="Hilden K."/>
            <person name="Makela M.R."/>
            <person name="Grigoriev I."/>
            <person name="Riley R."/>
        </authorList>
    </citation>
    <scope>NUCLEOTIDE SEQUENCE [LARGE SCALE GENOMIC DNA]</scope>
    <source>
        <strain evidence="2 3">FBCC195</strain>
    </source>
</reference>
<dbReference type="AlphaFoldDB" id="A0A2R6NEE1"/>
<protein>
    <submittedName>
        <fullName evidence="2">Uncharacterized protein</fullName>
    </submittedName>
</protein>
<proteinExistence type="predicted"/>
<dbReference type="Proteomes" id="UP000186601">
    <property type="component" value="Unassembled WGS sequence"/>
</dbReference>
<sequence length="224" mass="25085">MALDNTVGHTLLKGLKPLIGIENAQQNLWLFAHAACTCCGEGQHKCSLASFGPSKFKTRSNKVSRKLSENPTACLDGSLREPHRTIPATNSTMIPSPAPRVRRIRSLLHMKEAQNFQGIGKPDELFSSEKSHKVDDEVSISATLKMKAELYDQEIDSLREQVEGLQERLVEARGIVDNAEQYLEDILSRNIKLERELRTLKCERVEIQTAAEVCDRDCPTERTG</sequence>
<keyword evidence="1" id="KW-0175">Coiled coil</keyword>
<comment type="caution">
    <text evidence="2">The sequence shown here is derived from an EMBL/GenBank/DDBJ whole genome shotgun (WGS) entry which is preliminary data.</text>
</comment>
<dbReference type="EMBL" id="MLYV02001330">
    <property type="protein sequence ID" value="PSR70744.1"/>
    <property type="molecule type" value="Genomic_DNA"/>
</dbReference>
<accession>A0A2R6NEE1</accession>
<evidence type="ECO:0000313" key="3">
    <source>
        <dbReference type="Proteomes" id="UP000186601"/>
    </source>
</evidence>
<gene>
    <name evidence="2" type="ORF">PHLCEN_2v13364</name>
</gene>
<feature type="coiled-coil region" evidence="1">
    <location>
        <begin position="141"/>
        <end position="210"/>
    </location>
</feature>
<evidence type="ECO:0000256" key="1">
    <source>
        <dbReference type="SAM" id="Coils"/>
    </source>
</evidence>